<accession>A0A1U7Y161</accession>
<evidence type="ECO:0000313" key="4">
    <source>
        <dbReference type="RefSeq" id="XP_009792974.1"/>
    </source>
</evidence>
<dbReference type="Proteomes" id="UP000189701">
    <property type="component" value="Unplaced"/>
</dbReference>
<evidence type="ECO:0000256" key="1">
    <source>
        <dbReference type="SAM" id="MobiDB-lite"/>
    </source>
</evidence>
<reference evidence="3" key="1">
    <citation type="journal article" date="2013" name="Genome Biol.">
        <title>Reference genomes and transcriptomes of Nicotiana sylvestris and Nicotiana tomentosiformis.</title>
        <authorList>
            <person name="Sierro N."/>
            <person name="Battey J.N."/>
            <person name="Ouadi S."/>
            <person name="Bovet L."/>
            <person name="Goepfert S."/>
            <person name="Bakaher N."/>
            <person name="Peitsch M.C."/>
            <person name="Ivanov N.V."/>
        </authorList>
    </citation>
    <scope>NUCLEOTIDE SEQUENCE [LARGE SCALE GENOMIC DNA]</scope>
</reference>
<keyword evidence="3" id="KW-1185">Reference proteome</keyword>
<evidence type="ECO:0000259" key="2">
    <source>
        <dbReference type="Pfam" id="PF07727"/>
    </source>
</evidence>
<feature type="region of interest" description="Disordered" evidence="1">
    <location>
        <begin position="1"/>
        <end position="26"/>
    </location>
</feature>
<feature type="compositionally biased region" description="Low complexity" evidence="1">
    <location>
        <begin position="75"/>
        <end position="103"/>
    </location>
</feature>
<dbReference type="InterPro" id="IPR013103">
    <property type="entry name" value="RVT_2"/>
</dbReference>
<gene>
    <name evidence="4" type="primary">LOC104239923</name>
</gene>
<feature type="region of interest" description="Disordered" evidence="1">
    <location>
        <begin position="70"/>
        <end position="103"/>
    </location>
</feature>
<feature type="compositionally biased region" description="Basic and acidic residues" evidence="1">
    <location>
        <begin position="10"/>
        <end position="21"/>
    </location>
</feature>
<name>A0A1U7Y161_NICSY</name>
<dbReference type="eggNOG" id="KOG0017">
    <property type="taxonomic scope" value="Eukaryota"/>
</dbReference>
<dbReference type="RefSeq" id="XP_009792974.1">
    <property type="nucleotide sequence ID" value="XM_009794672.1"/>
</dbReference>
<proteinExistence type="predicted"/>
<protein>
    <submittedName>
        <fullName evidence="4">Uncharacterized protein LOC104239923</fullName>
    </submittedName>
</protein>
<evidence type="ECO:0000313" key="3">
    <source>
        <dbReference type="Proteomes" id="UP000189701"/>
    </source>
</evidence>
<organism evidence="3 4">
    <name type="scientific">Nicotiana sylvestris</name>
    <name type="common">Wood tobacco</name>
    <name type="synonym">South American tobacco</name>
    <dbReference type="NCBI Taxonomy" id="4096"/>
    <lineage>
        <taxon>Eukaryota</taxon>
        <taxon>Viridiplantae</taxon>
        <taxon>Streptophyta</taxon>
        <taxon>Embryophyta</taxon>
        <taxon>Tracheophyta</taxon>
        <taxon>Spermatophyta</taxon>
        <taxon>Magnoliopsida</taxon>
        <taxon>eudicotyledons</taxon>
        <taxon>Gunneridae</taxon>
        <taxon>Pentapetalae</taxon>
        <taxon>asterids</taxon>
        <taxon>lamiids</taxon>
        <taxon>Solanales</taxon>
        <taxon>Solanaceae</taxon>
        <taxon>Nicotianoideae</taxon>
        <taxon>Nicotianeae</taxon>
        <taxon>Nicotiana</taxon>
    </lineage>
</organism>
<dbReference type="AlphaFoldDB" id="A0A1U7Y161"/>
<sequence length="269" mass="29848">MVANPSLLSKLDKESSKKGGKDFINGQVRGIGREDCGMYYLKPTPTQAQPAQLQLQKSNNREVLELAPDPLRTLPNTTPSNITIPPPTSEDSVTESPSSSIPSTAVDHFTCPTPPNNTITEAPIIIALNSYSSIVEPSSYKEAVADPKWVEVMKLEIASLEENNTWSIVDLPKGKTLIGCKWVFKVKYKLSGEVKRYQARLVAKGYSQQAGLDYKETFSPVAKMVTIRSVVAVAASRHWFIYQMDDHNAFLQGDPLEEVYITILDRFAR</sequence>
<dbReference type="OrthoDB" id="411615at2759"/>
<feature type="domain" description="Reverse transcriptase Ty1/copia-type" evidence="2">
    <location>
        <begin position="163"/>
        <end position="261"/>
    </location>
</feature>
<dbReference type="Pfam" id="PF07727">
    <property type="entry name" value="RVT_2"/>
    <property type="match status" value="1"/>
</dbReference>
<dbReference type="STRING" id="4096.A0A1U7Y161"/>
<reference evidence="4" key="2">
    <citation type="submission" date="2025-08" db="UniProtKB">
        <authorList>
            <consortium name="RefSeq"/>
        </authorList>
    </citation>
    <scope>IDENTIFICATION</scope>
    <source>
        <tissue evidence="4">Leaf</tissue>
    </source>
</reference>